<dbReference type="OrthoDB" id="6083029at2"/>
<evidence type="ECO:0000256" key="3">
    <source>
        <dbReference type="ARBA" id="ARBA00022692"/>
    </source>
</evidence>
<protein>
    <submittedName>
        <fullName evidence="7">NCS1 family nucleobase:cation symporter-1</fullName>
    </submittedName>
</protein>
<comment type="subcellular location">
    <subcellularLocation>
        <location evidence="1">Membrane</location>
        <topology evidence="1">Multi-pass membrane protein</topology>
    </subcellularLocation>
</comment>
<dbReference type="AlphaFoldDB" id="A0A5N0DJL5"/>
<feature type="transmembrane region" description="Helical" evidence="6">
    <location>
        <begin position="245"/>
        <end position="264"/>
    </location>
</feature>
<dbReference type="Pfam" id="PF02133">
    <property type="entry name" value="Transp_cyt_pur"/>
    <property type="match status" value="1"/>
</dbReference>
<accession>A0A5N0DJL5</accession>
<dbReference type="Proteomes" id="UP000323876">
    <property type="component" value="Unassembled WGS sequence"/>
</dbReference>
<dbReference type="InterPro" id="IPR001248">
    <property type="entry name" value="Pur-cyt_permease"/>
</dbReference>
<comment type="caution">
    <text evidence="7">The sequence shown here is derived from an EMBL/GenBank/DDBJ whole genome shotgun (WGS) entry which is preliminary data.</text>
</comment>
<dbReference type="CDD" id="cd11555">
    <property type="entry name" value="SLC-NCS1sbd_u1"/>
    <property type="match status" value="1"/>
</dbReference>
<evidence type="ECO:0000313" key="8">
    <source>
        <dbReference type="Proteomes" id="UP000323876"/>
    </source>
</evidence>
<evidence type="ECO:0000256" key="6">
    <source>
        <dbReference type="SAM" id="Phobius"/>
    </source>
</evidence>
<reference evidence="7 8" key="1">
    <citation type="submission" date="2019-09" db="EMBL/GenBank/DDBJ databases">
        <authorList>
            <person name="Wang X."/>
        </authorList>
    </citation>
    <scope>NUCLEOTIDE SEQUENCE [LARGE SCALE GENOMIC DNA]</scope>
    <source>
        <strain evidence="7 8">CICC 11023</strain>
    </source>
</reference>
<keyword evidence="4 6" id="KW-1133">Transmembrane helix</keyword>
<evidence type="ECO:0000256" key="2">
    <source>
        <dbReference type="ARBA" id="ARBA00008974"/>
    </source>
</evidence>
<keyword evidence="3 6" id="KW-0812">Transmembrane</keyword>
<evidence type="ECO:0000313" key="7">
    <source>
        <dbReference type="EMBL" id="KAA8877262.1"/>
    </source>
</evidence>
<sequence>MTETIAAPSVVAPPPVAIPDTAPSNYDPRLTNADLAPLRKQTWGSYNIFAFWMSDVHSVGGYVTAGSLFALGLASWQVLAALLIGITIVYFFCNLVAKPSQVTGVPYPVMCRSAFGVIGANIPAIIRGLIAVAWYGIQTFLASAALDVVLVKLFPGLAPYAVVDDYGFLGLSMLGWGSYLALWVVQACVFWRGMESIRKFIDFCGPAVYVVMFLLCGYLIAKAGWSAIDLNLGDVKYTGWDSLPVMLGAIALVVSYFSGPMLNFGDFSRYGKTFAAVRRGNLLGLPVNFLLFSLLVVITASLTVPVYGELITDPVATVARIDSTFAIVLGALTFTVATVGINIVANFISPAFDFSHVNPQRISWRAGGMIAAVGSVLITPWNLYNNPEVIHYTLEVLGAFIGPLFGVLIADYYLVRKQHVVVDDLFTMSKTGSYWYSKGYNPAAVLATAIGAVVAVIPVLAKDITGMYTAAQYSWFIGCGLGFAVYYVLATRTRLAVKGVPA</sequence>
<evidence type="ECO:0000256" key="1">
    <source>
        <dbReference type="ARBA" id="ARBA00004141"/>
    </source>
</evidence>
<dbReference type="PANTHER" id="PTHR30618:SF6">
    <property type="entry name" value="NCS1 FAMILY NUCLEOBASE:CATION SYMPORTER-1"/>
    <property type="match status" value="1"/>
</dbReference>
<feature type="transmembrane region" description="Helical" evidence="6">
    <location>
        <begin position="324"/>
        <end position="345"/>
    </location>
</feature>
<feature type="transmembrane region" description="Helical" evidence="6">
    <location>
        <begin position="117"/>
        <end position="137"/>
    </location>
</feature>
<feature type="transmembrane region" description="Helical" evidence="6">
    <location>
        <begin position="396"/>
        <end position="415"/>
    </location>
</feature>
<keyword evidence="8" id="KW-1185">Reference proteome</keyword>
<feature type="transmembrane region" description="Helical" evidence="6">
    <location>
        <begin position="473"/>
        <end position="489"/>
    </location>
</feature>
<organism evidence="7 8">
    <name type="scientific">Nocardia colli</name>
    <dbReference type="NCBI Taxonomy" id="2545717"/>
    <lineage>
        <taxon>Bacteria</taxon>
        <taxon>Bacillati</taxon>
        <taxon>Actinomycetota</taxon>
        <taxon>Actinomycetes</taxon>
        <taxon>Mycobacteriales</taxon>
        <taxon>Nocardiaceae</taxon>
        <taxon>Nocardia</taxon>
    </lineage>
</organism>
<name>A0A5N0DJL5_9NOCA</name>
<keyword evidence="5 6" id="KW-0472">Membrane</keyword>
<gene>
    <name evidence="7" type="ORF">F3087_45255</name>
</gene>
<feature type="transmembrane region" description="Helical" evidence="6">
    <location>
        <begin position="78"/>
        <end position="97"/>
    </location>
</feature>
<feature type="transmembrane region" description="Helical" evidence="6">
    <location>
        <begin position="203"/>
        <end position="225"/>
    </location>
</feature>
<feature type="transmembrane region" description="Helical" evidence="6">
    <location>
        <begin position="366"/>
        <end position="384"/>
    </location>
</feature>
<dbReference type="GO" id="GO:0015205">
    <property type="term" value="F:nucleobase transmembrane transporter activity"/>
    <property type="evidence" value="ECO:0007669"/>
    <property type="project" value="TreeGrafter"/>
</dbReference>
<dbReference type="RefSeq" id="WP_150408394.1">
    <property type="nucleotide sequence ID" value="NZ_VXLC01000053.1"/>
</dbReference>
<feature type="transmembrane region" description="Helical" evidence="6">
    <location>
        <begin position="285"/>
        <end position="304"/>
    </location>
</feature>
<feature type="transmembrane region" description="Helical" evidence="6">
    <location>
        <begin position="443"/>
        <end position="461"/>
    </location>
</feature>
<dbReference type="PANTHER" id="PTHR30618">
    <property type="entry name" value="NCS1 FAMILY PURINE/PYRIMIDINE TRANSPORTER"/>
    <property type="match status" value="1"/>
</dbReference>
<feature type="transmembrane region" description="Helical" evidence="6">
    <location>
        <begin position="168"/>
        <end position="191"/>
    </location>
</feature>
<dbReference type="GO" id="GO:0005886">
    <property type="term" value="C:plasma membrane"/>
    <property type="evidence" value="ECO:0007669"/>
    <property type="project" value="TreeGrafter"/>
</dbReference>
<evidence type="ECO:0000256" key="5">
    <source>
        <dbReference type="ARBA" id="ARBA00023136"/>
    </source>
</evidence>
<dbReference type="InterPro" id="IPR045225">
    <property type="entry name" value="Uracil/uridine/allantoin_perm"/>
</dbReference>
<feature type="transmembrane region" description="Helical" evidence="6">
    <location>
        <begin position="49"/>
        <end position="71"/>
    </location>
</feature>
<evidence type="ECO:0000256" key="4">
    <source>
        <dbReference type="ARBA" id="ARBA00022989"/>
    </source>
</evidence>
<dbReference type="EMBL" id="VXLC01000053">
    <property type="protein sequence ID" value="KAA8877262.1"/>
    <property type="molecule type" value="Genomic_DNA"/>
</dbReference>
<proteinExistence type="inferred from homology"/>
<dbReference type="Gene3D" id="1.10.4160.10">
    <property type="entry name" value="Hydantoin permease"/>
    <property type="match status" value="1"/>
</dbReference>
<comment type="similarity">
    <text evidence="2">Belongs to the purine-cytosine permease (2.A.39) family.</text>
</comment>